<accession>A0AAD6S802</accession>
<reference evidence="1" key="1">
    <citation type="submission" date="2023-03" db="EMBL/GenBank/DDBJ databases">
        <title>Massive genome expansion in bonnet fungi (Mycena s.s.) driven by repeated elements and novel gene families across ecological guilds.</title>
        <authorList>
            <consortium name="Lawrence Berkeley National Laboratory"/>
            <person name="Harder C.B."/>
            <person name="Miyauchi S."/>
            <person name="Viragh M."/>
            <person name="Kuo A."/>
            <person name="Thoen E."/>
            <person name="Andreopoulos B."/>
            <person name="Lu D."/>
            <person name="Skrede I."/>
            <person name="Drula E."/>
            <person name="Henrissat B."/>
            <person name="Morin E."/>
            <person name="Kohler A."/>
            <person name="Barry K."/>
            <person name="LaButti K."/>
            <person name="Morin E."/>
            <person name="Salamov A."/>
            <person name="Lipzen A."/>
            <person name="Mereny Z."/>
            <person name="Hegedus B."/>
            <person name="Baldrian P."/>
            <person name="Stursova M."/>
            <person name="Weitz H."/>
            <person name="Taylor A."/>
            <person name="Grigoriev I.V."/>
            <person name="Nagy L.G."/>
            <person name="Martin F."/>
            <person name="Kauserud H."/>
        </authorList>
    </citation>
    <scope>NUCLEOTIDE SEQUENCE</scope>
    <source>
        <strain evidence="1">CBHHK200</strain>
    </source>
</reference>
<gene>
    <name evidence="1" type="ORF">C8F04DRAFT_230005</name>
</gene>
<evidence type="ECO:0000313" key="1">
    <source>
        <dbReference type="EMBL" id="KAJ7022909.1"/>
    </source>
</evidence>
<dbReference type="Proteomes" id="UP001218188">
    <property type="component" value="Unassembled WGS sequence"/>
</dbReference>
<dbReference type="EMBL" id="JARJCM010000200">
    <property type="protein sequence ID" value="KAJ7022909.1"/>
    <property type="molecule type" value="Genomic_DNA"/>
</dbReference>
<sequence>MTLCDYLWWKENHEWRIRAYKRAAQNDFGQWFSLEEDEKLSADCAPIVSLATLDRDMLRIIYACKVTAIGTRSGAGDFLLRTRFLLGLSWDELTGVFGSLRGTLGRDIDITRPAKHRTWIVDEKGLAIFHAGSVMADLAKACLWYIRAVIRGQMSGWAFSAIVPTQWGFFLRACPPPGLLDDLLEFMAAPERMPGTIDDFYNLVQCLKMFRPIPVALVNHFEHELEDEDTNDLEEEWTKWCQRCHGYSKWLTIC</sequence>
<comment type="caution">
    <text evidence="1">The sequence shown here is derived from an EMBL/GenBank/DDBJ whole genome shotgun (WGS) entry which is preliminary data.</text>
</comment>
<proteinExistence type="predicted"/>
<organism evidence="1 2">
    <name type="scientific">Mycena alexandri</name>
    <dbReference type="NCBI Taxonomy" id="1745969"/>
    <lineage>
        <taxon>Eukaryota</taxon>
        <taxon>Fungi</taxon>
        <taxon>Dikarya</taxon>
        <taxon>Basidiomycota</taxon>
        <taxon>Agaricomycotina</taxon>
        <taxon>Agaricomycetes</taxon>
        <taxon>Agaricomycetidae</taxon>
        <taxon>Agaricales</taxon>
        <taxon>Marasmiineae</taxon>
        <taxon>Mycenaceae</taxon>
        <taxon>Mycena</taxon>
    </lineage>
</organism>
<dbReference type="AlphaFoldDB" id="A0AAD6S802"/>
<evidence type="ECO:0000313" key="2">
    <source>
        <dbReference type="Proteomes" id="UP001218188"/>
    </source>
</evidence>
<keyword evidence="2" id="KW-1185">Reference proteome</keyword>
<protein>
    <submittedName>
        <fullName evidence="1">Uncharacterized protein</fullName>
    </submittedName>
</protein>
<name>A0AAD6S802_9AGAR</name>